<keyword evidence="6 7" id="KW-0472">Membrane</keyword>
<feature type="transmembrane region" description="Helical" evidence="7">
    <location>
        <begin position="149"/>
        <end position="172"/>
    </location>
</feature>
<keyword evidence="5 7" id="KW-1133">Transmembrane helix</keyword>
<evidence type="ECO:0000256" key="6">
    <source>
        <dbReference type="ARBA" id="ARBA00023136"/>
    </source>
</evidence>
<gene>
    <name evidence="8" type="ORF">GBAR_LOCUS16837</name>
</gene>
<accession>A0AA35WWZ5</accession>
<dbReference type="GO" id="GO:1904491">
    <property type="term" value="P:protein localization to ciliary transition zone"/>
    <property type="evidence" value="ECO:0007669"/>
    <property type="project" value="TreeGrafter"/>
</dbReference>
<keyword evidence="4" id="KW-0970">Cilium biogenesis/degradation</keyword>
<comment type="subcellular location">
    <subcellularLocation>
        <location evidence="1">Membrane</location>
        <topology evidence="1">Multi-pass membrane protein</topology>
    </subcellularLocation>
</comment>
<evidence type="ECO:0000256" key="5">
    <source>
        <dbReference type="ARBA" id="ARBA00022989"/>
    </source>
</evidence>
<dbReference type="InterPro" id="IPR029248">
    <property type="entry name" value="TMEM107"/>
</dbReference>
<sequence>TFLQNQNGTRAAAALYLEHARSRATKVRRAESSMPGRRMVHHAVVPARFLSLTAHLVLTIMLYWSREPHISACTSADADESSSEYKRKDLQLLLALSFTLLCTAVEFGGFFLGLSMFTSLPSIFSITSHVSACISLALFIVNEWSCDDYWFIFGFCSVPSFIVEVAVISWTLKCRVFV</sequence>
<organism evidence="8 9">
    <name type="scientific">Geodia barretti</name>
    <name type="common">Barrett's horny sponge</name>
    <dbReference type="NCBI Taxonomy" id="519541"/>
    <lineage>
        <taxon>Eukaryota</taxon>
        <taxon>Metazoa</taxon>
        <taxon>Porifera</taxon>
        <taxon>Demospongiae</taxon>
        <taxon>Heteroscleromorpha</taxon>
        <taxon>Tetractinellida</taxon>
        <taxon>Astrophorina</taxon>
        <taxon>Geodiidae</taxon>
        <taxon>Geodia</taxon>
    </lineage>
</organism>
<dbReference type="GO" id="GO:0016020">
    <property type="term" value="C:membrane"/>
    <property type="evidence" value="ECO:0007669"/>
    <property type="project" value="UniProtKB-SubCell"/>
</dbReference>
<dbReference type="EMBL" id="CASHTH010002427">
    <property type="protein sequence ID" value="CAI8029682.1"/>
    <property type="molecule type" value="Genomic_DNA"/>
</dbReference>
<feature type="transmembrane region" description="Helical" evidence="7">
    <location>
        <begin position="43"/>
        <end position="64"/>
    </location>
</feature>
<protein>
    <recommendedName>
        <fullName evidence="2">Transmembrane protein 107</fullName>
    </recommendedName>
</protein>
<feature type="transmembrane region" description="Helical" evidence="7">
    <location>
        <begin position="92"/>
        <end position="117"/>
    </location>
</feature>
<evidence type="ECO:0000256" key="4">
    <source>
        <dbReference type="ARBA" id="ARBA00022794"/>
    </source>
</evidence>
<comment type="caution">
    <text evidence="8">The sequence shown here is derived from an EMBL/GenBank/DDBJ whole genome shotgun (WGS) entry which is preliminary data.</text>
</comment>
<evidence type="ECO:0000313" key="9">
    <source>
        <dbReference type="Proteomes" id="UP001174909"/>
    </source>
</evidence>
<dbReference type="Proteomes" id="UP001174909">
    <property type="component" value="Unassembled WGS sequence"/>
</dbReference>
<evidence type="ECO:0000256" key="3">
    <source>
        <dbReference type="ARBA" id="ARBA00022692"/>
    </source>
</evidence>
<name>A0AA35WWZ5_GEOBA</name>
<feature type="non-terminal residue" evidence="8">
    <location>
        <position position="1"/>
    </location>
</feature>
<dbReference type="GO" id="GO:1905515">
    <property type="term" value="P:non-motile cilium assembly"/>
    <property type="evidence" value="ECO:0007669"/>
    <property type="project" value="TreeGrafter"/>
</dbReference>
<dbReference type="GO" id="GO:0036038">
    <property type="term" value="C:MKS complex"/>
    <property type="evidence" value="ECO:0007669"/>
    <property type="project" value="TreeGrafter"/>
</dbReference>
<proteinExistence type="predicted"/>
<evidence type="ECO:0000256" key="1">
    <source>
        <dbReference type="ARBA" id="ARBA00004141"/>
    </source>
</evidence>
<dbReference type="AlphaFoldDB" id="A0AA35WWZ5"/>
<dbReference type="PANTHER" id="PTHR34341:SF1">
    <property type="entry name" value="TRANSMEMBRANE PROTEIN 107"/>
    <property type="match status" value="1"/>
</dbReference>
<feature type="transmembrane region" description="Helical" evidence="7">
    <location>
        <begin position="123"/>
        <end position="142"/>
    </location>
</feature>
<keyword evidence="3 7" id="KW-0812">Transmembrane</keyword>
<dbReference type="PANTHER" id="PTHR34341">
    <property type="entry name" value="TRANSMEMBRANE PROTEIN 107"/>
    <property type="match status" value="1"/>
</dbReference>
<keyword evidence="9" id="KW-1185">Reference proteome</keyword>
<evidence type="ECO:0000256" key="7">
    <source>
        <dbReference type="SAM" id="Phobius"/>
    </source>
</evidence>
<dbReference type="Pfam" id="PF14995">
    <property type="entry name" value="TMEM107"/>
    <property type="match status" value="1"/>
</dbReference>
<reference evidence="8" key="1">
    <citation type="submission" date="2023-03" db="EMBL/GenBank/DDBJ databases">
        <authorList>
            <person name="Steffen K."/>
            <person name="Cardenas P."/>
        </authorList>
    </citation>
    <scope>NUCLEOTIDE SEQUENCE</scope>
</reference>
<evidence type="ECO:0000256" key="2">
    <source>
        <dbReference type="ARBA" id="ARBA00015652"/>
    </source>
</evidence>
<evidence type="ECO:0000313" key="8">
    <source>
        <dbReference type="EMBL" id="CAI8029682.1"/>
    </source>
</evidence>